<evidence type="ECO:0000313" key="2">
    <source>
        <dbReference type="EMBL" id="EQC28987.1"/>
    </source>
</evidence>
<dbReference type="Proteomes" id="UP000030762">
    <property type="component" value="Unassembled WGS sequence"/>
</dbReference>
<dbReference type="GeneID" id="19954051"/>
<dbReference type="OMA" id="RCTALME"/>
<feature type="transmembrane region" description="Helical" evidence="1">
    <location>
        <begin position="225"/>
        <end position="242"/>
    </location>
</feature>
<dbReference type="EMBL" id="JH767189">
    <property type="protein sequence ID" value="EQC28987.1"/>
    <property type="molecule type" value="Genomic_DNA"/>
</dbReference>
<keyword evidence="1" id="KW-0472">Membrane</keyword>
<dbReference type="VEuPathDB" id="FungiDB:SDRG_13324"/>
<name>T0RGT1_SAPDV</name>
<protein>
    <recommendedName>
        <fullName evidence="4">Transmembrane protein</fullName>
    </recommendedName>
</protein>
<keyword evidence="1" id="KW-0812">Transmembrane</keyword>
<organism evidence="2 3">
    <name type="scientific">Saprolegnia diclina (strain VS20)</name>
    <dbReference type="NCBI Taxonomy" id="1156394"/>
    <lineage>
        <taxon>Eukaryota</taxon>
        <taxon>Sar</taxon>
        <taxon>Stramenopiles</taxon>
        <taxon>Oomycota</taxon>
        <taxon>Saprolegniomycetes</taxon>
        <taxon>Saprolegniales</taxon>
        <taxon>Saprolegniaceae</taxon>
        <taxon>Saprolegnia</taxon>
    </lineage>
</organism>
<evidence type="ECO:0000313" key="3">
    <source>
        <dbReference type="Proteomes" id="UP000030762"/>
    </source>
</evidence>
<dbReference type="InParanoid" id="T0RGT1"/>
<feature type="transmembrane region" description="Helical" evidence="1">
    <location>
        <begin position="197"/>
        <end position="219"/>
    </location>
</feature>
<evidence type="ECO:0008006" key="4">
    <source>
        <dbReference type="Google" id="ProtNLM"/>
    </source>
</evidence>
<proteinExistence type="predicted"/>
<reference evidence="2 3" key="1">
    <citation type="submission" date="2012-04" db="EMBL/GenBank/DDBJ databases">
        <title>The Genome Sequence of Saprolegnia declina VS20.</title>
        <authorList>
            <consortium name="The Broad Institute Genome Sequencing Platform"/>
            <person name="Russ C."/>
            <person name="Nusbaum C."/>
            <person name="Tyler B."/>
            <person name="van West P."/>
            <person name="Dieguez-Uribeondo J."/>
            <person name="de Bruijn I."/>
            <person name="Tripathy S."/>
            <person name="Jiang R."/>
            <person name="Young S.K."/>
            <person name="Zeng Q."/>
            <person name="Gargeya S."/>
            <person name="Fitzgerald M."/>
            <person name="Haas B."/>
            <person name="Abouelleil A."/>
            <person name="Alvarado L."/>
            <person name="Arachchi H.M."/>
            <person name="Berlin A."/>
            <person name="Chapman S.B."/>
            <person name="Goldberg J."/>
            <person name="Griggs A."/>
            <person name="Gujja S."/>
            <person name="Hansen M."/>
            <person name="Howarth C."/>
            <person name="Imamovic A."/>
            <person name="Larimer J."/>
            <person name="McCowen C."/>
            <person name="Montmayeur A."/>
            <person name="Murphy C."/>
            <person name="Neiman D."/>
            <person name="Pearson M."/>
            <person name="Priest M."/>
            <person name="Roberts A."/>
            <person name="Saif S."/>
            <person name="Shea T."/>
            <person name="Sisk P."/>
            <person name="Sykes S."/>
            <person name="Wortman J."/>
            <person name="Nusbaum C."/>
            <person name="Birren B."/>
        </authorList>
    </citation>
    <scope>NUCLEOTIDE SEQUENCE [LARGE SCALE GENOMIC DNA]</scope>
    <source>
        <strain evidence="2 3">VS20</strain>
    </source>
</reference>
<dbReference type="AlphaFoldDB" id="T0RGT1"/>
<keyword evidence="3" id="KW-1185">Reference proteome</keyword>
<dbReference type="OrthoDB" id="79652at2759"/>
<dbReference type="RefSeq" id="XP_008617626.1">
    <property type="nucleotide sequence ID" value="XM_008619404.1"/>
</dbReference>
<accession>T0RGT1</accession>
<evidence type="ECO:0000256" key="1">
    <source>
        <dbReference type="SAM" id="Phobius"/>
    </source>
</evidence>
<gene>
    <name evidence="2" type="ORF">SDRG_13324</name>
</gene>
<keyword evidence="1" id="KW-1133">Transmembrane helix</keyword>
<sequence length="386" mass="42228">MRMDETAYDRGLLFGLASTSRGDVLEALNILCSKRRLLENDLTFENRMEAMMRLAAVLTNMANDDADVLDRARSLMVSLLIESKGTIARTVPETLDTLLGAITQRIPVQRLSPENMRLVCYTALVVLLECAPLAPTDPFVVHLHGFLHSQLWPYATTIMDTATVLKEWQLTDADDAQLVAKALAIRHPTISPLVEQLWSASFAALIATGTILALVACVFCDPWHQGYVITGTGLIVLGYHCLSKVLRVQHTRMALTRALGARCTALMEGPVTLVPPLSPVPATDNVVDEPAFCAAFETKSPHSDDDVLPAAVSLPLMTVPKDDEAPTMAEFMDRMKPAEMLSTLARLHTLIHEAPEDDVCDDTRAKVAHSLALLETMQSQMTEMGA</sequence>